<evidence type="ECO:0000259" key="1">
    <source>
        <dbReference type="Pfam" id="PF10105"/>
    </source>
</evidence>
<accession>A0A097AQL5</accession>
<keyword evidence="3" id="KW-1185">Reference proteome</keyword>
<dbReference type="KEGG" id="tki:TKV_c09210"/>
<evidence type="ECO:0000313" key="2">
    <source>
        <dbReference type="EMBL" id="AIS52100.1"/>
    </source>
</evidence>
<feature type="domain" description="DUF2344" evidence="1">
    <location>
        <begin position="3"/>
        <end position="176"/>
    </location>
</feature>
<evidence type="ECO:0000313" key="3">
    <source>
        <dbReference type="Proteomes" id="UP000029669"/>
    </source>
</evidence>
<dbReference type="OrthoDB" id="9780488at2"/>
<proteinExistence type="predicted"/>
<dbReference type="STRING" id="2325.TKV_c09210"/>
<protein>
    <submittedName>
        <fullName evidence="2">Radical SAM-linked protein</fullName>
    </submittedName>
</protein>
<dbReference type="RefSeq" id="WP_003870963.1">
    <property type="nucleotide sequence ID" value="NZ_CP009170.1"/>
</dbReference>
<dbReference type="HOGENOM" id="CLU_083579_0_1_9"/>
<dbReference type="Pfam" id="PF10105">
    <property type="entry name" value="DUF2344"/>
    <property type="match status" value="1"/>
</dbReference>
<dbReference type="Proteomes" id="UP000029669">
    <property type="component" value="Chromosome"/>
</dbReference>
<sequence length="217" mass="25371">MKRLRNKYTKDERVKFISHLDLLRVFQRALRRADIKVAFSQGFNPHPKISFGPALVVGATTEGDYMDIDVEEDISPEEFRKKMNKVLPPGIEIVESYEVELNDALSTKIKGAEYILQVNVKKSIKDIQNKIEEFMKRDIIEIEKESKSGRKMVNIRPYVLELKVIEEAEDYFKFYIKLKLGEGAPNPLHLLKALNDYIGDLFDMDFYKLHRKNMILE</sequence>
<dbReference type="AlphaFoldDB" id="A0A097AQL5"/>
<name>A0A097AQL5_THEKI</name>
<dbReference type="EMBL" id="CP009170">
    <property type="protein sequence ID" value="AIS52100.1"/>
    <property type="molecule type" value="Genomic_DNA"/>
</dbReference>
<gene>
    <name evidence="2" type="ORF">TKV_c09210</name>
</gene>
<reference evidence="3" key="1">
    <citation type="journal article" date="2015" name="Genome Announc.">
        <title>Whole-Genome Sequences of 80 Environmental and Clinical Isolates of Burkholderia pseudomallei.</title>
        <authorList>
            <person name="Johnson S.L."/>
            <person name="Baker A.L."/>
            <person name="Chain P.S."/>
            <person name="Currie B.J."/>
            <person name="Daligault H.E."/>
            <person name="Davenport K.W."/>
            <person name="Davis C.B."/>
            <person name="Inglis T.J."/>
            <person name="Kaestli M."/>
            <person name="Koren S."/>
            <person name="Mayo M."/>
            <person name="Merritt A.J."/>
            <person name="Price E.P."/>
            <person name="Sarovich D.S."/>
            <person name="Warner J."/>
            <person name="Rosovitz M.J."/>
        </authorList>
    </citation>
    <scope>NUCLEOTIDE SEQUENCE [LARGE SCALE GENOMIC DNA]</scope>
    <source>
        <strain evidence="3">DSM 2030</strain>
    </source>
</reference>
<dbReference type="NCBIfam" id="TIGR03936">
    <property type="entry name" value="sam_1_link_chp"/>
    <property type="match status" value="1"/>
</dbReference>
<dbReference type="InterPro" id="IPR018768">
    <property type="entry name" value="DUF2344"/>
</dbReference>
<dbReference type="eggNOG" id="COG5011">
    <property type="taxonomic scope" value="Bacteria"/>
</dbReference>
<organism evidence="2 3">
    <name type="scientific">Thermoanaerobacter kivui</name>
    <name type="common">Acetogenium kivui</name>
    <dbReference type="NCBI Taxonomy" id="2325"/>
    <lineage>
        <taxon>Bacteria</taxon>
        <taxon>Bacillati</taxon>
        <taxon>Bacillota</taxon>
        <taxon>Clostridia</taxon>
        <taxon>Thermoanaerobacterales</taxon>
        <taxon>Thermoanaerobacteraceae</taxon>
        <taxon>Thermoanaerobacter</taxon>
    </lineage>
</organism>